<evidence type="ECO:0000313" key="1">
    <source>
        <dbReference type="EMBL" id="SHF49993.1"/>
    </source>
</evidence>
<evidence type="ECO:0000313" key="2">
    <source>
        <dbReference type="Proteomes" id="UP000184480"/>
    </source>
</evidence>
<gene>
    <name evidence="1" type="ORF">SAMN05444362_10738</name>
</gene>
<dbReference type="Proteomes" id="UP000184480">
    <property type="component" value="Unassembled WGS sequence"/>
</dbReference>
<dbReference type="EMBL" id="FQUC01000007">
    <property type="protein sequence ID" value="SHF49993.1"/>
    <property type="molecule type" value="Genomic_DNA"/>
</dbReference>
<dbReference type="RefSeq" id="WP_062179310.1">
    <property type="nucleotide sequence ID" value="NZ_BBXL01000007.1"/>
</dbReference>
<dbReference type="STRING" id="1346286.SAMN05444362_10738"/>
<organism evidence="1 2">
    <name type="scientific">Dysgonomonas macrotermitis</name>
    <dbReference type="NCBI Taxonomy" id="1346286"/>
    <lineage>
        <taxon>Bacteria</taxon>
        <taxon>Pseudomonadati</taxon>
        <taxon>Bacteroidota</taxon>
        <taxon>Bacteroidia</taxon>
        <taxon>Bacteroidales</taxon>
        <taxon>Dysgonomonadaceae</taxon>
        <taxon>Dysgonomonas</taxon>
    </lineage>
</organism>
<protein>
    <submittedName>
        <fullName evidence="1">Uncharacterized protein</fullName>
    </submittedName>
</protein>
<accession>A0A1M5C5F7</accession>
<name>A0A1M5C5F7_9BACT</name>
<keyword evidence="2" id="KW-1185">Reference proteome</keyword>
<proteinExistence type="predicted"/>
<reference evidence="2" key="1">
    <citation type="submission" date="2016-11" db="EMBL/GenBank/DDBJ databases">
        <authorList>
            <person name="Varghese N."/>
            <person name="Submissions S."/>
        </authorList>
    </citation>
    <scope>NUCLEOTIDE SEQUENCE [LARGE SCALE GENOMIC DNA]</scope>
    <source>
        <strain evidence="2">DSM 27370</strain>
    </source>
</reference>
<dbReference type="AlphaFoldDB" id="A0A1M5C5F7"/>
<dbReference type="OrthoDB" id="1030196at2"/>
<sequence length="174" mass="19783">MGTVKQIRDRYSDAIKGVHEVTKKVADSNKDVLLSLNRDQMLLGRNKAGETFTPGYLNDPYFKTPARAQAYKKMKQGLEQQHSSRMRFSNVQLYPDKNSDTPNLIVTGPFQDSMFITVSASDYSIGSTYVDASDINAKYNNAVFGLAPKSKAFFYRNWIHPAIIKYIKEKLKKK</sequence>